<dbReference type="InterPro" id="IPR008258">
    <property type="entry name" value="Transglycosylase_SLT_dom_1"/>
</dbReference>
<protein>
    <submittedName>
        <fullName evidence="3">Lytic transglycosylase domain-containing protein</fullName>
    </submittedName>
</protein>
<dbReference type="SUPFAM" id="SSF53955">
    <property type="entry name" value="Lysozyme-like"/>
    <property type="match status" value="1"/>
</dbReference>
<dbReference type="GO" id="GO:0000270">
    <property type="term" value="P:peptidoglycan metabolic process"/>
    <property type="evidence" value="ECO:0007669"/>
    <property type="project" value="InterPro"/>
</dbReference>
<dbReference type="Gene3D" id="1.10.530.10">
    <property type="match status" value="1"/>
</dbReference>
<organism evidence="3 4">
    <name type="scientific">Pseudomarimonas arenosa</name>
    <dbReference type="NCBI Taxonomy" id="2774145"/>
    <lineage>
        <taxon>Bacteria</taxon>
        <taxon>Pseudomonadati</taxon>
        <taxon>Pseudomonadota</taxon>
        <taxon>Gammaproteobacteria</taxon>
        <taxon>Lysobacterales</taxon>
        <taxon>Lysobacteraceae</taxon>
        <taxon>Pseudomarimonas</taxon>
    </lineage>
</organism>
<dbReference type="InterPro" id="IPR023346">
    <property type="entry name" value="Lysozyme-like_dom_sf"/>
</dbReference>
<evidence type="ECO:0000313" key="3">
    <source>
        <dbReference type="EMBL" id="MBD8526152.1"/>
    </source>
</evidence>
<proteinExistence type="inferred from homology"/>
<dbReference type="PROSITE" id="PS00922">
    <property type="entry name" value="TRANSGLYCOSYLASE"/>
    <property type="match status" value="1"/>
</dbReference>
<evidence type="ECO:0000259" key="2">
    <source>
        <dbReference type="Pfam" id="PF01464"/>
    </source>
</evidence>
<comment type="similarity">
    <text evidence="1">Belongs to the transglycosylase Slt family.</text>
</comment>
<dbReference type="GO" id="GO:0008933">
    <property type="term" value="F:peptidoglycan lytic transglycosylase activity"/>
    <property type="evidence" value="ECO:0007669"/>
    <property type="project" value="InterPro"/>
</dbReference>
<comment type="caution">
    <text evidence="3">The sequence shown here is derived from an EMBL/GenBank/DDBJ whole genome shotgun (WGS) entry which is preliminary data.</text>
</comment>
<name>A0AAW3ZLU7_9GAMM</name>
<dbReference type="Proteomes" id="UP000613768">
    <property type="component" value="Unassembled WGS sequence"/>
</dbReference>
<evidence type="ECO:0000256" key="1">
    <source>
        <dbReference type="ARBA" id="ARBA00007734"/>
    </source>
</evidence>
<dbReference type="CDD" id="cd00254">
    <property type="entry name" value="LT-like"/>
    <property type="match status" value="1"/>
</dbReference>
<gene>
    <name evidence="3" type="ORF">IFO71_10425</name>
</gene>
<evidence type="ECO:0000313" key="4">
    <source>
        <dbReference type="Proteomes" id="UP000613768"/>
    </source>
</evidence>
<keyword evidence="4" id="KW-1185">Reference proteome</keyword>
<sequence>MLVAFAALPPAEVSAGTLYRCTGAKGETAFTSSRVGYSNCKAVSTVPDAPPPARPAPVEGAQVEFRTATGEAAPAAPVAAEKPDRVTRGAVYRYIKDGVTHYTNRPPKGVRSAVLFTYIESCFACRVRSSVDFETVSLNTDSFVDEVATAAAEHGVDPAFVRAVIHAESAFRANAVSNKGAQGLMQLMPDTAKRFGVEDPFVPAQNINGGTQYLAWLLKRFKGNSKLAAAAYNSGEGAVDRFAGVPPYAETELFVERVGILHRRYGKALGPSVSTAVAAAGSAAPR</sequence>
<dbReference type="Pfam" id="PF01464">
    <property type="entry name" value="SLT"/>
    <property type="match status" value="1"/>
</dbReference>
<dbReference type="EMBL" id="JACYTR010000018">
    <property type="protein sequence ID" value="MBD8526152.1"/>
    <property type="molecule type" value="Genomic_DNA"/>
</dbReference>
<dbReference type="PANTHER" id="PTHR37423">
    <property type="entry name" value="SOLUBLE LYTIC MUREIN TRANSGLYCOSYLASE-RELATED"/>
    <property type="match status" value="1"/>
</dbReference>
<accession>A0AAW3ZLU7</accession>
<dbReference type="GO" id="GO:0016020">
    <property type="term" value="C:membrane"/>
    <property type="evidence" value="ECO:0007669"/>
    <property type="project" value="InterPro"/>
</dbReference>
<dbReference type="AlphaFoldDB" id="A0AAW3ZLU7"/>
<dbReference type="PANTHER" id="PTHR37423:SF2">
    <property type="entry name" value="MEMBRANE-BOUND LYTIC MUREIN TRANSGLYCOSYLASE C"/>
    <property type="match status" value="1"/>
</dbReference>
<reference evidence="3 4" key="1">
    <citation type="submission" date="2020-09" db="EMBL/GenBank/DDBJ databases">
        <title>Pseudoxanthomonas sp. CAU 1598 isolated from sand of Yaerae Beach.</title>
        <authorList>
            <person name="Kim W."/>
        </authorList>
    </citation>
    <scope>NUCLEOTIDE SEQUENCE [LARGE SCALE GENOMIC DNA]</scope>
    <source>
        <strain evidence="3 4">CAU 1598</strain>
    </source>
</reference>
<feature type="domain" description="Transglycosylase SLT" evidence="2">
    <location>
        <begin position="149"/>
        <end position="241"/>
    </location>
</feature>
<dbReference type="InterPro" id="IPR000189">
    <property type="entry name" value="Transglyc_AS"/>
</dbReference>